<dbReference type="EMBL" id="POTW01000126">
    <property type="protein sequence ID" value="PZF79617.1"/>
    <property type="molecule type" value="Genomic_DNA"/>
</dbReference>
<name>A0A2W2BVE9_9ACTN</name>
<sequence>MLPLAVLGAMLLSAVAALAQAPYVTGDEAPHIDYAYQVWQGRLPVFEDGLSHRPDGAWLAPVQWTAQHPPLYYVLVAPVVGPLAEAGHAEAAVYAARAVNVLLSGLLVLVAHGAARRVCRPGSTVPPIVALVVAAMAGKSLVGGSGYNDLLAAVLVTAMFGVAATAIKRGLDARLVAALSLLAGGAALTR</sequence>
<gene>
    <name evidence="3" type="ORF">C1I92_30195</name>
</gene>
<reference evidence="3 4" key="1">
    <citation type="submission" date="2018-01" db="EMBL/GenBank/DDBJ databases">
        <title>Draft genome sequence of Jiangella sp. GTF31.</title>
        <authorList>
            <person name="Sahin N."/>
            <person name="Ay H."/>
            <person name="Saygin H."/>
        </authorList>
    </citation>
    <scope>NUCLEOTIDE SEQUENCE [LARGE SCALE GENOMIC DNA]</scope>
    <source>
        <strain evidence="3 4">GTF31</strain>
    </source>
</reference>
<evidence type="ECO:0000256" key="2">
    <source>
        <dbReference type="SAM" id="SignalP"/>
    </source>
</evidence>
<organism evidence="3 4">
    <name type="scientific">Jiangella anatolica</name>
    <dbReference type="NCBI Taxonomy" id="2670374"/>
    <lineage>
        <taxon>Bacteria</taxon>
        <taxon>Bacillati</taxon>
        <taxon>Actinomycetota</taxon>
        <taxon>Actinomycetes</taxon>
        <taxon>Jiangellales</taxon>
        <taxon>Jiangellaceae</taxon>
        <taxon>Jiangella</taxon>
    </lineage>
</organism>
<keyword evidence="2" id="KW-0732">Signal</keyword>
<evidence type="ECO:0008006" key="5">
    <source>
        <dbReference type="Google" id="ProtNLM"/>
    </source>
</evidence>
<feature type="transmembrane region" description="Helical" evidence="1">
    <location>
        <begin position="150"/>
        <end position="167"/>
    </location>
</feature>
<evidence type="ECO:0000313" key="3">
    <source>
        <dbReference type="EMBL" id="PZF79617.1"/>
    </source>
</evidence>
<comment type="caution">
    <text evidence="3">The sequence shown here is derived from an EMBL/GenBank/DDBJ whole genome shotgun (WGS) entry which is preliminary data.</text>
</comment>
<feature type="transmembrane region" description="Helical" evidence="1">
    <location>
        <begin position="124"/>
        <end position="144"/>
    </location>
</feature>
<dbReference type="Proteomes" id="UP000248764">
    <property type="component" value="Unassembled WGS sequence"/>
</dbReference>
<feature type="non-terminal residue" evidence="3">
    <location>
        <position position="190"/>
    </location>
</feature>
<feature type="transmembrane region" description="Helical" evidence="1">
    <location>
        <begin position="91"/>
        <end position="112"/>
    </location>
</feature>
<proteinExistence type="predicted"/>
<feature type="chain" id="PRO_5038334046" description="Glycosyltransferase RgtA/B/C/D-like domain-containing protein" evidence="2">
    <location>
        <begin position="20"/>
        <end position="190"/>
    </location>
</feature>
<dbReference type="AlphaFoldDB" id="A0A2W2BVE9"/>
<keyword evidence="4" id="KW-1185">Reference proteome</keyword>
<accession>A0A2W2BVE9</accession>
<protein>
    <recommendedName>
        <fullName evidence="5">Glycosyltransferase RgtA/B/C/D-like domain-containing protein</fullName>
    </recommendedName>
</protein>
<keyword evidence="1" id="KW-0812">Transmembrane</keyword>
<evidence type="ECO:0000256" key="1">
    <source>
        <dbReference type="SAM" id="Phobius"/>
    </source>
</evidence>
<evidence type="ECO:0000313" key="4">
    <source>
        <dbReference type="Proteomes" id="UP000248764"/>
    </source>
</evidence>
<keyword evidence="1" id="KW-0472">Membrane</keyword>
<feature type="signal peptide" evidence="2">
    <location>
        <begin position="1"/>
        <end position="19"/>
    </location>
</feature>
<keyword evidence="1" id="KW-1133">Transmembrane helix</keyword>